<evidence type="ECO:0000313" key="2">
    <source>
        <dbReference type="EMBL" id="NKC04928.1"/>
    </source>
</evidence>
<comment type="caution">
    <text evidence="2">The sequence shown here is derived from an EMBL/GenBank/DDBJ whole genome shotgun (WGS) entry which is preliminary data.</text>
</comment>
<dbReference type="InterPro" id="IPR011032">
    <property type="entry name" value="GroES-like_sf"/>
</dbReference>
<proteinExistence type="predicted"/>
<dbReference type="PANTHER" id="PTHR11695:SF294">
    <property type="entry name" value="RETICULON-4-INTERACTING PROTEIN 1, MITOCHONDRIAL"/>
    <property type="match status" value="1"/>
</dbReference>
<dbReference type="SUPFAM" id="SSF51735">
    <property type="entry name" value="NAD(P)-binding Rossmann-fold domains"/>
    <property type="match status" value="1"/>
</dbReference>
<dbReference type="InterPro" id="IPR050700">
    <property type="entry name" value="YIM1/Zinc_Alcohol_DH_Fams"/>
</dbReference>
<sequence>MMLSGQQARMMAELSPPYVGGMEFSGHVHEVGEGVNVVAKGDAVIGVVNPRRPEGGAQAAYVRVPAASVAKLKPEVDLVSAATVPMNALTAHMTLDLLSLQPGQSVLVTGGSGMLGGSVIQLARRAGLHVVATGSTDDWPLLRSLGADTCVSRDEAGMVGAVREAFPEGVDGLVDGALIGNNISFLVRDGGTAVSLRITSPIEDKRLKTPYVSVIAGMERTDILDAIASGIEERAIVPRVAEGGRFSFKHAADAYRMALRGGFRGRVVLLFDDAVASD</sequence>
<dbReference type="Proteomes" id="UP000704467">
    <property type="component" value="Unassembled WGS sequence"/>
</dbReference>
<dbReference type="Pfam" id="PF08240">
    <property type="entry name" value="ADH_N"/>
    <property type="match status" value="1"/>
</dbReference>
<dbReference type="Pfam" id="PF13602">
    <property type="entry name" value="ADH_zinc_N_2"/>
    <property type="match status" value="1"/>
</dbReference>
<dbReference type="InterPro" id="IPR013154">
    <property type="entry name" value="ADH-like_N"/>
</dbReference>
<dbReference type="SMART" id="SM00829">
    <property type="entry name" value="PKS_ER"/>
    <property type="match status" value="1"/>
</dbReference>
<name>A0ABX1DR36_9HYPH</name>
<dbReference type="Gene3D" id="3.90.180.10">
    <property type="entry name" value="Medium-chain alcohol dehydrogenases, catalytic domain"/>
    <property type="match status" value="1"/>
</dbReference>
<dbReference type="PANTHER" id="PTHR11695">
    <property type="entry name" value="ALCOHOL DEHYDROGENASE RELATED"/>
    <property type="match status" value="1"/>
</dbReference>
<accession>A0ABX1DR36</accession>
<keyword evidence="3" id="KW-1185">Reference proteome</keyword>
<reference evidence="2 3" key="1">
    <citation type="submission" date="2020-03" db="EMBL/GenBank/DDBJ databases">
        <title>Whole genome sequencing of clinical and environmental type strains of Ochrobactrum.</title>
        <authorList>
            <person name="Dharne M."/>
        </authorList>
    </citation>
    <scope>NUCLEOTIDE SEQUENCE [LARGE SCALE GENOMIC DNA]</scope>
    <source>
        <strain evidence="2 3">CIP 109452</strain>
    </source>
</reference>
<organism evidence="2 3">
    <name type="scientific">Brucella haematophila</name>
    <dbReference type="NCBI Taxonomy" id="419474"/>
    <lineage>
        <taxon>Bacteria</taxon>
        <taxon>Pseudomonadati</taxon>
        <taxon>Pseudomonadota</taxon>
        <taxon>Alphaproteobacteria</taxon>
        <taxon>Hyphomicrobiales</taxon>
        <taxon>Brucellaceae</taxon>
        <taxon>Brucella/Ochrobactrum group</taxon>
        <taxon>Brucella</taxon>
    </lineage>
</organism>
<feature type="domain" description="Enoyl reductase (ER)" evidence="1">
    <location>
        <begin position="5"/>
        <end position="269"/>
    </location>
</feature>
<dbReference type="InterPro" id="IPR020843">
    <property type="entry name" value="ER"/>
</dbReference>
<dbReference type="InterPro" id="IPR036291">
    <property type="entry name" value="NAD(P)-bd_dom_sf"/>
</dbReference>
<gene>
    <name evidence="2" type="ORF">HED55_22445</name>
</gene>
<evidence type="ECO:0000259" key="1">
    <source>
        <dbReference type="SMART" id="SM00829"/>
    </source>
</evidence>
<dbReference type="SUPFAM" id="SSF50129">
    <property type="entry name" value="GroES-like"/>
    <property type="match status" value="1"/>
</dbReference>
<dbReference type="EMBL" id="JAAVLN010000003">
    <property type="protein sequence ID" value="NKC04928.1"/>
    <property type="molecule type" value="Genomic_DNA"/>
</dbReference>
<evidence type="ECO:0000313" key="3">
    <source>
        <dbReference type="Proteomes" id="UP000704467"/>
    </source>
</evidence>
<dbReference type="Gene3D" id="3.40.50.720">
    <property type="entry name" value="NAD(P)-binding Rossmann-like Domain"/>
    <property type="match status" value="1"/>
</dbReference>
<protein>
    <submittedName>
        <fullName evidence="2">Zinc-binding dehydrogenase</fullName>
    </submittedName>
</protein>